<evidence type="ECO:0000313" key="3">
    <source>
        <dbReference type="Proteomes" id="UP000194499"/>
    </source>
</evidence>
<proteinExistence type="predicted"/>
<dbReference type="EMBL" id="FWZB01000033">
    <property type="protein sequence ID" value="SMD86542.1"/>
    <property type="molecule type" value="Genomic_DNA"/>
</dbReference>
<evidence type="ECO:0008006" key="4">
    <source>
        <dbReference type="Google" id="ProtNLM"/>
    </source>
</evidence>
<dbReference type="GeneID" id="69534785"/>
<reference evidence="3" key="1">
    <citation type="submission" date="2017-04" db="EMBL/GenBank/DDBJ databases">
        <authorList>
            <person name="Criscuolo A."/>
        </authorList>
    </citation>
    <scope>NUCLEOTIDE SEQUENCE [LARGE SCALE GENOMIC DNA]</scope>
</reference>
<protein>
    <recommendedName>
        <fullName evidence="4">TOMM leader peptide-binding protein</fullName>
    </recommendedName>
</protein>
<dbReference type="EMBL" id="JAPNPE010000011">
    <property type="protein sequence ID" value="MDK7393961.1"/>
    <property type="molecule type" value="Genomic_DNA"/>
</dbReference>
<evidence type="ECO:0000313" key="1">
    <source>
        <dbReference type="EMBL" id="MDK7393961.1"/>
    </source>
</evidence>
<reference evidence="2" key="2">
    <citation type="submission" date="2017-04" db="EMBL/GenBank/DDBJ databases">
        <authorList>
            <person name="Afonso C.L."/>
            <person name="Miller P.J."/>
            <person name="Scott M.A."/>
            <person name="Spackman E."/>
            <person name="Goraichik I."/>
            <person name="Dimitrov K.M."/>
            <person name="Suarez D.L."/>
            <person name="Swayne D.E."/>
        </authorList>
    </citation>
    <scope>NUCLEOTIDE SEQUENCE [LARGE SCALE GENOMIC DNA]</scope>
    <source>
        <strain evidence="2">16-00191</strain>
    </source>
</reference>
<dbReference type="RefSeq" id="WP_046648643.1">
    <property type="nucleotide sequence ID" value="NZ_CP086329.1"/>
</dbReference>
<gene>
    <name evidence="2" type="ORF">BACERE00191_01632</name>
    <name evidence="1" type="ORF">OWO78_21525</name>
</gene>
<accession>A0A1Y5Z979</accession>
<dbReference type="Proteomes" id="UP001174229">
    <property type="component" value="Unassembled WGS sequence"/>
</dbReference>
<evidence type="ECO:0000313" key="2">
    <source>
        <dbReference type="EMBL" id="SMD86542.1"/>
    </source>
</evidence>
<dbReference type="AlphaFoldDB" id="A0A1Y5Z979"/>
<dbReference type="Proteomes" id="UP000194499">
    <property type="component" value="Unassembled WGS sequence"/>
</dbReference>
<name>A0A1Y5Z979_9BACI</name>
<organism evidence="2 3">
    <name type="scientific">Bacillus pacificus</name>
    <dbReference type="NCBI Taxonomy" id="2026187"/>
    <lineage>
        <taxon>Bacteria</taxon>
        <taxon>Bacillati</taxon>
        <taxon>Bacillota</taxon>
        <taxon>Bacilli</taxon>
        <taxon>Bacillales</taxon>
        <taxon>Bacillaceae</taxon>
        <taxon>Bacillus</taxon>
        <taxon>Bacillus cereus group</taxon>
    </lineage>
</organism>
<sequence length="319" mass="37019">MDHLILNYKPILDSYCFVKEESEEIVFFNRDTYITLNGDSVEDILDLIPLLSGELSTEQLAKKLELPIEYLCEIIKVLDENNIIKNYDMLEKYKFMDKDLQRYEKFISNLTGSVSSAFGDIEVTHTKKIVLMGNRELQENLKKAFGTKFSFLEMSQIQNASLIIAVDFFENEDLFSEANELSKSYGIPFLRALVQEQYYSIGPIFIFSETSCYNCFLSRKITNCENSYLSYKYLKRYNSEWNETHISLIPGTIEMFSFQILSFIMKYFSNCMTCEIIGKEFTYNVFSLNSNLNPVLKVPGCSKCGTFNKNIIKDFVLNS</sequence>
<reference evidence="1" key="3">
    <citation type="submission" date="2022-11" db="EMBL/GenBank/DDBJ databases">
        <title>WGS-based characterization of Bacillus cereus isolated from food &amp; feed additives.</title>
        <authorList>
            <person name="Bogaerts B."/>
            <person name="Fraiture M.-A."/>
            <person name="Roosens N.H.C."/>
            <person name="De Keersmaecker S.C.J."/>
            <person name="Vanneste K."/>
        </authorList>
    </citation>
    <scope>NUCLEOTIDE SEQUENCE</scope>
    <source>
        <strain evidence="1">74.2</strain>
    </source>
</reference>
<dbReference type="Gene3D" id="3.40.50.720">
    <property type="entry name" value="NAD(P)-binding Rossmann-like Domain"/>
    <property type="match status" value="1"/>
</dbReference>